<dbReference type="PANTHER" id="PTHR10584">
    <property type="entry name" value="SUGAR KINASE"/>
    <property type="match status" value="1"/>
</dbReference>
<dbReference type="InterPro" id="IPR011611">
    <property type="entry name" value="PfkB_dom"/>
</dbReference>
<dbReference type="EC" id="2.7.1.83" evidence="4"/>
<dbReference type="GO" id="GO:0050225">
    <property type="term" value="F:pseudouridine kinase activity"/>
    <property type="evidence" value="ECO:0007669"/>
    <property type="project" value="UniProtKB-EC"/>
</dbReference>
<dbReference type="PANTHER" id="PTHR10584:SF166">
    <property type="entry name" value="RIBOKINASE"/>
    <property type="match status" value="1"/>
</dbReference>
<dbReference type="SUPFAM" id="SSF53613">
    <property type="entry name" value="Ribokinase-like"/>
    <property type="match status" value="1"/>
</dbReference>
<protein>
    <submittedName>
        <fullName evidence="4">Pseudouridine kinase</fullName>
        <ecNumber evidence="4">2.7.1.83</ecNumber>
    </submittedName>
</protein>
<name>A0AAJ1U147_9ACTN</name>
<dbReference type="Gene3D" id="3.40.1190.20">
    <property type="match status" value="1"/>
</dbReference>
<dbReference type="Pfam" id="PF00294">
    <property type="entry name" value="PfkB"/>
    <property type="match status" value="1"/>
</dbReference>
<evidence type="ECO:0000256" key="2">
    <source>
        <dbReference type="ARBA" id="ARBA00022777"/>
    </source>
</evidence>
<dbReference type="PROSITE" id="PS00583">
    <property type="entry name" value="PFKB_KINASES_1"/>
    <property type="match status" value="1"/>
</dbReference>
<dbReference type="EMBL" id="JAUTAN010000001">
    <property type="protein sequence ID" value="MDQ1105970.1"/>
    <property type="molecule type" value="Genomic_DNA"/>
</dbReference>
<sequence>MALLTLWACYGAPSRRTVLDVTTSPHVTCIGGAVVDRSYRIGGPVVLGSSNAATGATSFGGVARNVAENLSRLGTRAALVSVVGDDVPGRALLDDLDRLGVDRWAVRPLAGQTTATSAAVRGPDGELVVGASDLRAFDEITPDRVAEPLSRVDPGAWVFADATLPSSTQTRLATARRTRGFRLAVDTVATSKAPRLPADLGAIDVLFTNVEEARALLADRGRALPAGPDGTVDPDAVVHALLATGVRAVVLTLGPAGQVVGQPDVLVRTPVVPASVVDTNGVGDALVGATLADLVRGVPLVDAVRSGAAAAALTTETASSVNPALSPALVASRRVVPEGVG</sequence>
<organism evidence="4 5">
    <name type="scientific">Nocardioides zeae</name>
    <dbReference type="NCBI Taxonomy" id="1457234"/>
    <lineage>
        <taxon>Bacteria</taxon>
        <taxon>Bacillati</taxon>
        <taxon>Actinomycetota</taxon>
        <taxon>Actinomycetes</taxon>
        <taxon>Propionibacteriales</taxon>
        <taxon>Nocardioidaceae</taxon>
        <taxon>Nocardioides</taxon>
    </lineage>
</organism>
<proteinExistence type="predicted"/>
<keyword evidence="2 4" id="KW-0418">Kinase</keyword>
<accession>A0AAJ1U147</accession>
<dbReference type="Proteomes" id="UP001239215">
    <property type="component" value="Unassembled WGS sequence"/>
</dbReference>
<evidence type="ECO:0000256" key="1">
    <source>
        <dbReference type="ARBA" id="ARBA00022679"/>
    </source>
</evidence>
<dbReference type="InterPro" id="IPR029056">
    <property type="entry name" value="Ribokinase-like"/>
</dbReference>
<evidence type="ECO:0000313" key="5">
    <source>
        <dbReference type="Proteomes" id="UP001239215"/>
    </source>
</evidence>
<dbReference type="AlphaFoldDB" id="A0AAJ1U147"/>
<gene>
    <name evidence="4" type="ORF">QE405_003254</name>
</gene>
<keyword evidence="1 4" id="KW-0808">Transferase</keyword>
<evidence type="ECO:0000259" key="3">
    <source>
        <dbReference type="Pfam" id="PF00294"/>
    </source>
</evidence>
<reference evidence="4" key="1">
    <citation type="submission" date="2023-07" db="EMBL/GenBank/DDBJ databases">
        <title>Functional and genomic diversity of the sorghum phyllosphere microbiome.</title>
        <authorList>
            <person name="Shade A."/>
        </authorList>
    </citation>
    <scope>NUCLEOTIDE SEQUENCE</scope>
    <source>
        <strain evidence="4">SORGH_AS_1067</strain>
    </source>
</reference>
<feature type="domain" description="Carbohydrate kinase PfkB" evidence="3">
    <location>
        <begin position="28"/>
        <end position="323"/>
    </location>
</feature>
<comment type="caution">
    <text evidence="4">The sequence shown here is derived from an EMBL/GenBank/DDBJ whole genome shotgun (WGS) entry which is preliminary data.</text>
</comment>
<evidence type="ECO:0000313" key="4">
    <source>
        <dbReference type="EMBL" id="MDQ1105970.1"/>
    </source>
</evidence>
<dbReference type="InterPro" id="IPR002173">
    <property type="entry name" value="Carboh/pur_kinase_PfkB_CS"/>
</dbReference>